<organism evidence="3 4">
    <name type="scientific">Ancylomarina subtilis</name>
    <dbReference type="NCBI Taxonomy" id="1639035"/>
    <lineage>
        <taxon>Bacteria</taxon>
        <taxon>Pseudomonadati</taxon>
        <taxon>Bacteroidota</taxon>
        <taxon>Bacteroidia</taxon>
        <taxon>Marinilabiliales</taxon>
        <taxon>Marinifilaceae</taxon>
        <taxon>Ancylomarina</taxon>
    </lineage>
</organism>
<dbReference type="Proteomes" id="UP000293562">
    <property type="component" value="Unassembled WGS sequence"/>
</dbReference>
<dbReference type="Gene3D" id="2.60.120.10">
    <property type="entry name" value="Jelly Rolls"/>
    <property type="match status" value="1"/>
</dbReference>
<dbReference type="Pfam" id="PF07883">
    <property type="entry name" value="Cupin_2"/>
    <property type="match status" value="1"/>
</dbReference>
<dbReference type="CDD" id="cd06985">
    <property type="entry name" value="cupin_BF4112"/>
    <property type="match status" value="1"/>
</dbReference>
<reference evidence="3 4" key="1">
    <citation type="submission" date="2019-02" db="EMBL/GenBank/DDBJ databases">
        <title>Genomic Encyclopedia of Type Strains, Phase IV (KMG-IV): sequencing the most valuable type-strain genomes for metagenomic binning, comparative biology and taxonomic classification.</title>
        <authorList>
            <person name="Goeker M."/>
        </authorList>
    </citation>
    <scope>NUCLEOTIDE SEQUENCE [LARGE SCALE GENOMIC DNA]</scope>
    <source>
        <strain evidence="3 4">DSM 28825</strain>
    </source>
</reference>
<evidence type="ECO:0000313" key="3">
    <source>
        <dbReference type="EMBL" id="RZT91830.1"/>
    </source>
</evidence>
<dbReference type="InterPro" id="IPR014710">
    <property type="entry name" value="RmlC-like_jellyroll"/>
</dbReference>
<dbReference type="PANTHER" id="PTHR35848">
    <property type="entry name" value="OXALATE-BINDING PROTEIN"/>
    <property type="match status" value="1"/>
</dbReference>
<dbReference type="SUPFAM" id="SSF51182">
    <property type="entry name" value="RmlC-like cupins"/>
    <property type="match status" value="1"/>
</dbReference>
<feature type="domain" description="Cupin type-2" evidence="2">
    <location>
        <begin position="67"/>
        <end position="133"/>
    </location>
</feature>
<dbReference type="AlphaFoldDB" id="A0A4Q7V8L3"/>
<dbReference type="EMBL" id="SHKN01000004">
    <property type="protein sequence ID" value="RZT91830.1"/>
    <property type="molecule type" value="Genomic_DNA"/>
</dbReference>
<keyword evidence="4" id="KW-1185">Reference proteome</keyword>
<evidence type="ECO:0000256" key="1">
    <source>
        <dbReference type="ARBA" id="ARBA00022723"/>
    </source>
</evidence>
<keyword evidence="1" id="KW-0479">Metal-binding</keyword>
<dbReference type="PANTHER" id="PTHR35848:SF6">
    <property type="entry name" value="CUPIN TYPE-2 DOMAIN-CONTAINING PROTEIN"/>
    <property type="match status" value="1"/>
</dbReference>
<sequence length="161" mass="18278">MIQNKTENHKEMKQSENKDYTAVNIGPLDEIKFHSLIHPISGKEIKGKVFLKELTKASGTEISFNALPPKTDLGYFHIHNQDEETYIVLKGSGYYQVNEDCFPIEEGSIIRVAPEGVRSLCNTSDEELVYICVQSKMNSLEEHTTDDGSRVAYDSKMKELF</sequence>
<evidence type="ECO:0000259" key="2">
    <source>
        <dbReference type="Pfam" id="PF07883"/>
    </source>
</evidence>
<proteinExistence type="predicted"/>
<comment type="caution">
    <text evidence="3">The sequence shown here is derived from an EMBL/GenBank/DDBJ whole genome shotgun (WGS) entry which is preliminary data.</text>
</comment>
<dbReference type="InterPro" id="IPR051610">
    <property type="entry name" value="GPI/OXD"/>
</dbReference>
<dbReference type="GO" id="GO:0046872">
    <property type="term" value="F:metal ion binding"/>
    <property type="evidence" value="ECO:0007669"/>
    <property type="project" value="UniProtKB-KW"/>
</dbReference>
<protein>
    <submittedName>
        <fullName evidence="3">Cupin domain</fullName>
    </submittedName>
</protein>
<accession>A0A4Q7V8L3</accession>
<gene>
    <name evidence="3" type="ORF">EV201_3048</name>
</gene>
<name>A0A4Q7V8L3_9BACT</name>
<dbReference type="InterPro" id="IPR011051">
    <property type="entry name" value="RmlC_Cupin_sf"/>
</dbReference>
<evidence type="ECO:0000313" key="4">
    <source>
        <dbReference type="Proteomes" id="UP000293562"/>
    </source>
</evidence>
<dbReference type="InterPro" id="IPR013096">
    <property type="entry name" value="Cupin_2"/>
</dbReference>